<dbReference type="PROSITE" id="PS50110">
    <property type="entry name" value="RESPONSE_REGULATORY"/>
    <property type="match status" value="1"/>
</dbReference>
<gene>
    <name evidence="3" type="ORF">S01H1_15749</name>
</gene>
<evidence type="ECO:0000259" key="2">
    <source>
        <dbReference type="PROSITE" id="PS50110"/>
    </source>
</evidence>
<dbReference type="Gene3D" id="3.40.50.2300">
    <property type="match status" value="1"/>
</dbReference>
<dbReference type="AlphaFoldDB" id="X0SLC0"/>
<sequence>ARDGHRALEIIRQERPDLVILDIMLPLVDGYEVCKQVKSSEEFCSIPVIMLTAKSQDVDRVQALAAGADEYMTKPFSPSRAVERVNSLLGVQS</sequence>
<organism evidence="3">
    <name type="scientific">marine sediment metagenome</name>
    <dbReference type="NCBI Taxonomy" id="412755"/>
    <lineage>
        <taxon>unclassified sequences</taxon>
        <taxon>metagenomes</taxon>
        <taxon>ecological metagenomes</taxon>
    </lineage>
</organism>
<dbReference type="InterPro" id="IPR011006">
    <property type="entry name" value="CheY-like_superfamily"/>
</dbReference>
<dbReference type="InterPro" id="IPR001789">
    <property type="entry name" value="Sig_transdc_resp-reg_receiver"/>
</dbReference>
<keyword evidence="1" id="KW-0597">Phosphoprotein</keyword>
<protein>
    <recommendedName>
        <fullName evidence="2">Response regulatory domain-containing protein</fullName>
    </recommendedName>
</protein>
<accession>X0SLC0</accession>
<proteinExistence type="predicted"/>
<dbReference type="SMART" id="SM00448">
    <property type="entry name" value="REC"/>
    <property type="match status" value="1"/>
</dbReference>
<dbReference type="PANTHER" id="PTHR43547:SF2">
    <property type="entry name" value="HYBRID SIGNAL TRANSDUCTION HISTIDINE KINASE C"/>
    <property type="match status" value="1"/>
</dbReference>
<feature type="domain" description="Response regulatory" evidence="2">
    <location>
        <begin position="1"/>
        <end position="89"/>
    </location>
</feature>
<comment type="caution">
    <text evidence="3">The sequence shown here is derived from an EMBL/GenBank/DDBJ whole genome shotgun (WGS) entry which is preliminary data.</text>
</comment>
<dbReference type="GO" id="GO:0000155">
    <property type="term" value="F:phosphorelay sensor kinase activity"/>
    <property type="evidence" value="ECO:0007669"/>
    <property type="project" value="TreeGrafter"/>
</dbReference>
<name>X0SLC0_9ZZZZ</name>
<reference evidence="3" key="1">
    <citation type="journal article" date="2014" name="Front. Microbiol.">
        <title>High frequency of phylogenetically diverse reductive dehalogenase-homologous genes in deep subseafloor sedimentary metagenomes.</title>
        <authorList>
            <person name="Kawai M."/>
            <person name="Futagami T."/>
            <person name="Toyoda A."/>
            <person name="Takaki Y."/>
            <person name="Nishi S."/>
            <person name="Hori S."/>
            <person name="Arai W."/>
            <person name="Tsubouchi T."/>
            <person name="Morono Y."/>
            <person name="Uchiyama I."/>
            <person name="Ito T."/>
            <person name="Fujiyama A."/>
            <person name="Inagaki F."/>
            <person name="Takami H."/>
        </authorList>
    </citation>
    <scope>NUCLEOTIDE SEQUENCE</scope>
    <source>
        <strain evidence="3">Expedition CK06-06</strain>
    </source>
</reference>
<dbReference type="SUPFAM" id="SSF52172">
    <property type="entry name" value="CheY-like"/>
    <property type="match status" value="1"/>
</dbReference>
<evidence type="ECO:0000256" key="1">
    <source>
        <dbReference type="ARBA" id="ARBA00022553"/>
    </source>
</evidence>
<dbReference type="Pfam" id="PF00072">
    <property type="entry name" value="Response_reg"/>
    <property type="match status" value="1"/>
</dbReference>
<evidence type="ECO:0000313" key="3">
    <source>
        <dbReference type="EMBL" id="GAF75921.1"/>
    </source>
</evidence>
<dbReference type="EMBL" id="BARS01008240">
    <property type="protein sequence ID" value="GAF75921.1"/>
    <property type="molecule type" value="Genomic_DNA"/>
</dbReference>
<dbReference type="PANTHER" id="PTHR43547">
    <property type="entry name" value="TWO-COMPONENT HISTIDINE KINASE"/>
    <property type="match status" value="1"/>
</dbReference>
<feature type="non-terminal residue" evidence="3">
    <location>
        <position position="1"/>
    </location>
</feature>